<dbReference type="PANTHER" id="PTHR34494:SF1">
    <property type="entry name" value="PROTEIN CBG25024"/>
    <property type="match status" value="1"/>
</dbReference>
<protein>
    <submittedName>
        <fullName evidence="1">Uncharacterized protein</fullName>
    </submittedName>
</protein>
<evidence type="ECO:0000313" key="1">
    <source>
        <dbReference type="EMBL" id="KAK1161519.1"/>
    </source>
</evidence>
<name>A0AAD8D0W0_ACIOX</name>
<evidence type="ECO:0000313" key="2">
    <source>
        <dbReference type="Proteomes" id="UP001230051"/>
    </source>
</evidence>
<dbReference type="AlphaFoldDB" id="A0AAD8D0W0"/>
<sequence>MDAIPVFSQVKSFVQWASGDSKGAEKTQDNFLKLCPVVSQGRSAVQAIMGDEEGARETQIEFLKGVSGMVDSVPVVGHVKGTVHYICGDKEGGDNAMKAASHTTCVIGGGVGGCLIGGPVGAAVLGAAGGVLMDEVITIGEIVVNGENAKPYGFVDNVVRIVEDPKNGGNYVDLIGATVLDGVAGYAAGQGIGKKIEYKLDKGKLAKTVGKDAAKQIIDAGDTMRDIHSNNKINKNKPHVLTKVKDLETGKTFDGHNKQIRQAIKNKNHMTNGPSELQKRVPDARKVMNRNPTACAEHQAYNGLYAERPDASPREIRGVSVKMNRKLKRPVIAERCNNCKEYSPAMGSVPTDLLHETAVPIRVSFGEASLMTAAGVGVHALSKEIHS</sequence>
<dbReference type="EMBL" id="JAGXEW010000018">
    <property type="protein sequence ID" value="KAK1161519.1"/>
    <property type="molecule type" value="Genomic_DNA"/>
</dbReference>
<comment type="caution">
    <text evidence="1">The sequence shown here is derived from an EMBL/GenBank/DDBJ whole genome shotgun (WGS) entry which is preliminary data.</text>
</comment>
<dbReference type="Proteomes" id="UP001230051">
    <property type="component" value="Unassembled WGS sequence"/>
</dbReference>
<accession>A0AAD8D0W0</accession>
<reference evidence="1" key="1">
    <citation type="submission" date="2022-02" db="EMBL/GenBank/DDBJ databases">
        <title>Atlantic sturgeon de novo genome assembly.</title>
        <authorList>
            <person name="Stock M."/>
            <person name="Klopp C."/>
            <person name="Guiguen Y."/>
            <person name="Cabau C."/>
            <person name="Parinello H."/>
            <person name="Santidrian Yebra-Pimentel E."/>
            <person name="Kuhl H."/>
            <person name="Dirks R.P."/>
            <person name="Guessner J."/>
            <person name="Wuertz S."/>
            <person name="Du K."/>
            <person name="Schartl M."/>
        </authorList>
    </citation>
    <scope>NUCLEOTIDE SEQUENCE</scope>
    <source>
        <strain evidence="1">STURGEONOMICS-FGT-2020</strain>
        <tissue evidence="1">Whole blood</tissue>
    </source>
</reference>
<proteinExistence type="predicted"/>
<gene>
    <name evidence="1" type="ORF">AOXY_G19087</name>
</gene>
<dbReference type="PANTHER" id="PTHR34494">
    <property type="entry name" value="PROTEIN CBG25024"/>
    <property type="match status" value="1"/>
</dbReference>
<keyword evidence="2" id="KW-1185">Reference proteome</keyword>
<organism evidence="1 2">
    <name type="scientific">Acipenser oxyrinchus oxyrinchus</name>
    <dbReference type="NCBI Taxonomy" id="40147"/>
    <lineage>
        <taxon>Eukaryota</taxon>
        <taxon>Metazoa</taxon>
        <taxon>Chordata</taxon>
        <taxon>Craniata</taxon>
        <taxon>Vertebrata</taxon>
        <taxon>Euteleostomi</taxon>
        <taxon>Actinopterygii</taxon>
        <taxon>Chondrostei</taxon>
        <taxon>Acipenseriformes</taxon>
        <taxon>Acipenseridae</taxon>
        <taxon>Acipenser</taxon>
    </lineage>
</organism>